<dbReference type="Proteomes" id="UP000439123">
    <property type="component" value="Unassembled WGS sequence"/>
</dbReference>
<dbReference type="InterPro" id="IPR050445">
    <property type="entry name" value="Bact_polysacc_biosynth/exp"/>
</dbReference>
<dbReference type="RefSeq" id="WP_159157250.1">
    <property type="nucleotide sequence ID" value="NZ_JAVLAB010000007.1"/>
</dbReference>
<dbReference type="PANTHER" id="PTHR32309">
    <property type="entry name" value="TYROSINE-PROTEIN KINASE"/>
    <property type="match status" value="1"/>
</dbReference>
<evidence type="ECO:0000256" key="2">
    <source>
        <dbReference type="SAM" id="Phobius"/>
    </source>
</evidence>
<evidence type="ECO:0000313" key="3">
    <source>
        <dbReference type="EMBL" id="VXA85446.1"/>
    </source>
</evidence>
<protein>
    <submittedName>
        <fullName evidence="3">Sugar transporter</fullName>
    </submittedName>
</protein>
<organism evidence="3 4">
    <name type="scientific">Aeromonas veronii</name>
    <dbReference type="NCBI Taxonomy" id="654"/>
    <lineage>
        <taxon>Bacteria</taxon>
        <taxon>Pseudomonadati</taxon>
        <taxon>Pseudomonadota</taxon>
        <taxon>Gammaproteobacteria</taxon>
        <taxon>Aeromonadales</taxon>
        <taxon>Aeromonadaceae</taxon>
        <taxon>Aeromonas</taxon>
    </lineage>
</organism>
<keyword evidence="2" id="KW-1133">Transmembrane helix</keyword>
<evidence type="ECO:0000256" key="1">
    <source>
        <dbReference type="SAM" id="Coils"/>
    </source>
</evidence>
<feature type="coiled-coil region" evidence="1">
    <location>
        <begin position="251"/>
        <end position="306"/>
    </location>
</feature>
<feature type="transmembrane region" description="Helical" evidence="2">
    <location>
        <begin position="41"/>
        <end position="63"/>
    </location>
</feature>
<dbReference type="EMBL" id="CABWLC010000012">
    <property type="protein sequence ID" value="VXA85446.1"/>
    <property type="molecule type" value="Genomic_DNA"/>
</dbReference>
<dbReference type="GO" id="GO:0004713">
    <property type="term" value="F:protein tyrosine kinase activity"/>
    <property type="evidence" value="ECO:0007669"/>
    <property type="project" value="TreeGrafter"/>
</dbReference>
<keyword evidence="2" id="KW-0812">Transmembrane</keyword>
<proteinExistence type="predicted"/>
<gene>
    <name evidence="3" type="ORF">AERO8C_20490</name>
</gene>
<keyword evidence="2" id="KW-0472">Membrane</keyword>
<dbReference type="AlphaFoldDB" id="A0A653L1U9"/>
<keyword evidence="3" id="KW-0813">Transport</keyword>
<feature type="transmembrane region" description="Helical" evidence="2">
    <location>
        <begin position="368"/>
        <end position="392"/>
    </location>
</feature>
<dbReference type="PANTHER" id="PTHR32309:SF13">
    <property type="entry name" value="FERRIC ENTEROBACTIN TRANSPORT PROTEIN FEPE"/>
    <property type="match status" value="1"/>
</dbReference>
<name>A0A653L1U9_AERVE</name>
<reference evidence="3 4" key="1">
    <citation type="submission" date="2019-10" db="EMBL/GenBank/DDBJ databases">
        <authorList>
            <person name="Karimi E."/>
        </authorList>
    </citation>
    <scope>NUCLEOTIDE SEQUENCE [LARGE SCALE GENOMIC DNA]</scope>
    <source>
        <strain evidence="3">Aeromonas sp. 8C</strain>
    </source>
</reference>
<evidence type="ECO:0000313" key="4">
    <source>
        <dbReference type="Proteomes" id="UP000439123"/>
    </source>
</evidence>
<sequence length="397" mass="45170">MNTSTLKTHIGRKLRKFRRDPKRFLIDSKGYRAARFSWKKAIRLGSFLWVLLCFGVATLYYVAVASDRYVSEASIIVKQADQLKMMPDALSMLGLGGSNHQDVQVLHAYLGSWDMLQRLDKALDLKGHYQSGHADWLSRLPRDASNEEFLAYYRDHLTLTLDELSGILTIRLQAFEPEYAREVVALMLKEGEGFINRLGHQVALEQLTFVESEVARSHERLQAERDKMLAFQNRHKLMSPEATSSAMLGLVSELEAELVRQDTELKRLQIYMNPKAPDVVAAKDRVEALTRQLAQEKRRLTSNDEQSLNEVNADYQAVQVQTQLAADIYKTGLVSLEQARVEAYRKLKHLLVVSTPSAAQEAQYPRRLYSLATIGVLLCLFYGLVVMGLATLREHQD</sequence>
<keyword evidence="3" id="KW-0762">Sugar transport</keyword>
<dbReference type="GO" id="GO:0005886">
    <property type="term" value="C:plasma membrane"/>
    <property type="evidence" value="ECO:0007669"/>
    <property type="project" value="TreeGrafter"/>
</dbReference>
<accession>A0A653L1U9</accession>
<keyword evidence="1" id="KW-0175">Coiled coil</keyword>